<evidence type="ECO:0000256" key="2">
    <source>
        <dbReference type="PIRSR" id="PIRSR006232-1"/>
    </source>
</evidence>
<comment type="similarity">
    <text evidence="1 3">Belongs to the pirin family.</text>
</comment>
<dbReference type="PANTHER" id="PTHR13903:SF8">
    <property type="entry name" value="PIRIN"/>
    <property type="match status" value="1"/>
</dbReference>
<evidence type="ECO:0000259" key="6">
    <source>
        <dbReference type="Pfam" id="PF05726"/>
    </source>
</evidence>
<dbReference type="InterPro" id="IPR014710">
    <property type="entry name" value="RmlC-like_jellyroll"/>
</dbReference>
<dbReference type="InterPro" id="IPR003829">
    <property type="entry name" value="Pirin_N_dom"/>
</dbReference>
<dbReference type="Pfam" id="PF02678">
    <property type="entry name" value="Pirin"/>
    <property type="match status" value="1"/>
</dbReference>
<dbReference type="InterPro" id="IPR011051">
    <property type="entry name" value="RmlC_Cupin_sf"/>
</dbReference>
<dbReference type="AlphaFoldDB" id="A0A1I5B6U8"/>
<dbReference type="STRING" id="995034.SAMN05216219_1770"/>
<dbReference type="EMBL" id="FOVM01000004">
    <property type="protein sequence ID" value="SFN70424.1"/>
    <property type="molecule type" value="Genomic_DNA"/>
</dbReference>
<dbReference type="PIRSF" id="PIRSF006232">
    <property type="entry name" value="Pirin"/>
    <property type="match status" value="1"/>
</dbReference>
<dbReference type="OrthoDB" id="9780903at2"/>
<dbReference type="Proteomes" id="UP000198867">
    <property type="component" value="Unassembled WGS sequence"/>
</dbReference>
<dbReference type="Pfam" id="PF05726">
    <property type="entry name" value="Pirin_C"/>
    <property type="match status" value="1"/>
</dbReference>
<protein>
    <recommendedName>
        <fullName evidence="9">Pirin</fullName>
    </recommendedName>
</protein>
<keyword evidence="2" id="KW-0479">Metal-binding</keyword>
<dbReference type="PANTHER" id="PTHR13903">
    <property type="entry name" value="PIRIN-RELATED"/>
    <property type="match status" value="1"/>
</dbReference>
<feature type="domain" description="Pirin N-terminal" evidence="5">
    <location>
        <begin position="41"/>
        <end position="137"/>
    </location>
</feature>
<accession>A0A1I5B6U8</accession>
<evidence type="ECO:0000313" key="8">
    <source>
        <dbReference type="Proteomes" id="UP000198867"/>
    </source>
</evidence>
<comment type="cofactor">
    <cofactor evidence="2">
        <name>Fe cation</name>
        <dbReference type="ChEBI" id="CHEBI:24875"/>
    </cofactor>
    <text evidence="2">Binds 1 Fe cation per subunit.</text>
</comment>
<proteinExistence type="inferred from homology"/>
<feature type="binding site" evidence="2">
    <location>
        <position position="120"/>
    </location>
    <ligand>
        <name>Fe cation</name>
        <dbReference type="ChEBI" id="CHEBI:24875"/>
    </ligand>
</feature>
<feature type="binding site" evidence="2">
    <location>
        <position position="118"/>
    </location>
    <ligand>
        <name>Fe cation</name>
        <dbReference type="ChEBI" id="CHEBI:24875"/>
    </ligand>
</feature>
<dbReference type="InterPro" id="IPR012093">
    <property type="entry name" value="Pirin"/>
</dbReference>
<dbReference type="Gene3D" id="2.60.120.10">
    <property type="entry name" value="Jelly Rolls"/>
    <property type="match status" value="2"/>
</dbReference>
<organism evidence="7 8">
    <name type="scientific">Mycetocola miduiensis</name>
    <dbReference type="NCBI Taxonomy" id="995034"/>
    <lineage>
        <taxon>Bacteria</taxon>
        <taxon>Bacillati</taxon>
        <taxon>Actinomycetota</taxon>
        <taxon>Actinomycetes</taxon>
        <taxon>Micrococcales</taxon>
        <taxon>Microbacteriaceae</taxon>
        <taxon>Mycetocola</taxon>
    </lineage>
</organism>
<keyword evidence="8" id="KW-1185">Reference proteome</keyword>
<dbReference type="SUPFAM" id="SSF51182">
    <property type="entry name" value="RmlC-like cupins"/>
    <property type="match status" value="1"/>
</dbReference>
<gene>
    <name evidence="7" type="ORF">SAMN05216219_1770</name>
</gene>
<dbReference type="GO" id="GO:0046872">
    <property type="term" value="F:metal ion binding"/>
    <property type="evidence" value="ECO:0007669"/>
    <property type="project" value="UniProtKB-KW"/>
</dbReference>
<evidence type="ECO:0000259" key="5">
    <source>
        <dbReference type="Pfam" id="PF02678"/>
    </source>
</evidence>
<feature type="region of interest" description="Disordered" evidence="4">
    <location>
        <begin position="294"/>
        <end position="318"/>
    </location>
</feature>
<feature type="binding site" evidence="2">
    <location>
        <position position="76"/>
    </location>
    <ligand>
        <name>Fe cation</name>
        <dbReference type="ChEBI" id="CHEBI:24875"/>
    </ligand>
</feature>
<reference evidence="8" key="1">
    <citation type="submission" date="2016-10" db="EMBL/GenBank/DDBJ databases">
        <authorList>
            <person name="Varghese N."/>
            <person name="Submissions S."/>
        </authorList>
    </citation>
    <scope>NUCLEOTIDE SEQUENCE [LARGE SCALE GENOMIC DNA]</scope>
    <source>
        <strain evidence="8">CGMCC 1.11101</strain>
    </source>
</reference>
<evidence type="ECO:0008006" key="9">
    <source>
        <dbReference type="Google" id="ProtNLM"/>
    </source>
</evidence>
<evidence type="ECO:0000256" key="3">
    <source>
        <dbReference type="RuleBase" id="RU003457"/>
    </source>
</evidence>
<dbReference type="RefSeq" id="WP_090710627.1">
    <property type="nucleotide sequence ID" value="NZ_FOVM01000004.1"/>
</dbReference>
<evidence type="ECO:0000313" key="7">
    <source>
        <dbReference type="EMBL" id="SFN70424.1"/>
    </source>
</evidence>
<sequence length="318" mass="34777">MTRLDAPVDESSCHRIDQDGPATRLLEAREVPLGGIRGILVRRSLPQRELPMVGAWCFLDRFDDAQSHMRVLPHPHTGLQTVTWPIEGSIRHRDSVGSDVAVQPGELNIMTSGYGISHSEFSLGQVESALRGLQLWVALPREMAAVDPFFERHTRLPVYETDGLVATVLVGRLGDLESDATIFTPLMGADAIVDAGAQASLPLAPSFEYAVMVISGSLDVAGHRLTSGPLLYLGLGRKNLDVSSADGARFVLLGGVPFGEELIMWWNFVGRSHDEIVTARDDWERGADRFGRVDGHGGERIPAPPLPTVRLTPRKRRV</sequence>
<keyword evidence="2" id="KW-0408">Iron</keyword>
<name>A0A1I5B6U8_9MICO</name>
<feature type="binding site" evidence="2">
    <location>
        <position position="74"/>
    </location>
    <ligand>
        <name>Fe cation</name>
        <dbReference type="ChEBI" id="CHEBI:24875"/>
    </ligand>
</feature>
<evidence type="ECO:0000256" key="4">
    <source>
        <dbReference type="SAM" id="MobiDB-lite"/>
    </source>
</evidence>
<dbReference type="InterPro" id="IPR008778">
    <property type="entry name" value="Pirin_C_dom"/>
</dbReference>
<feature type="domain" description="Pirin C-terminal" evidence="6">
    <location>
        <begin position="190"/>
        <end position="286"/>
    </location>
</feature>
<evidence type="ECO:0000256" key="1">
    <source>
        <dbReference type="ARBA" id="ARBA00008416"/>
    </source>
</evidence>
<dbReference type="CDD" id="cd02247">
    <property type="entry name" value="cupin_pirin_C"/>
    <property type="match status" value="1"/>
</dbReference>